<dbReference type="InterPro" id="IPR014746">
    <property type="entry name" value="Gln_synth/guanido_kin_cat_dom"/>
</dbReference>
<dbReference type="PANTHER" id="PTHR43785:SF12">
    <property type="entry name" value="TYPE-1 GLUTAMINE SYNTHETASE 2"/>
    <property type="match status" value="1"/>
</dbReference>
<feature type="domain" description="GS catalytic" evidence="4">
    <location>
        <begin position="118"/>
        <end position="429"/>
    </location>
</feature>
<evidence type="ECO:0000256" key="2">
    <source>
        <dbReference type="PROSITE-ProRule" id="PRU01331"/>
    </source>
</evidence>
<keyword evidence="1" id="KW-0436">Ligase</keyword>
<dbReference type="SUPFAM" id="SSF54368">
    <property type="entry name" value="Glutamine synthetase, N-terminal domain"/>
    <property type="match status" value="1"/>
</dbReference>
<dbReference type="PROSITE" id="PS51987">
    <property type="entry name" value="GS_CATALYTIC"/>
    <property type="match status" value="1"/>
</dbReference>
<comment type="similarity">
    <text evidence="2 3">Belongs to the glutamine synthetase family.</text>
</comment>
<comment type="caution">
    <text evidence="5">The sequence shown here is derived from an EMBL/GenBank/DDBJ whole genome shotgun (WGS) entry which is preliminary data.</text>
</comment>
<evidence type="ECO:0000256" key="1">
    <source>
        <dbReference type="ARBA" id="ARBA00022598"/>
    </source>
</evidence>
<dbReference type="Gene3D" id="3.10.20.70">
    <property type="entry name" value="Glutamine synthetase, N-terminal domain"/>
    <property type="match status" value="1"/>
</dbReference>
<dbReference type="OrthoDB" id="77835at2759"/>
<evidence type="ECO:0000313" key="6">
    <source>
        <dbReference type="Proteomes" id="UP000580250"/>
    </source>
</evidence>
<dbReference type="SUPFAM" id="SSF55931">
    <property type="entry name" value="Glutamine synthetase/guanido kinase"/>
    <property type="match status" value="1"/>
</dbReference>
<reference evidence="5 6" key="1">
    <citation type="submission" date="2020-08" db="EMBL/GenBank/DDBJ databases">
        <authorList>
            <person name="Koutsovoulos G."/>
            <person name="Danchin GJ E."/>
        </authorList>
    </citation>
    <scope>NUCLEOTIDE SEQUENCE [LARGE SCALE GENOMIC DNA]</scope>
</reference>
<name>A0A6V7VYG3_MELEN</name>
<accession>A0A6V7VYG3</accession>
<dbReference type="AlphaFoldDB" id="A0A6V7VYG3"/>
<dbReference type="PANTHER" id="PTHR43785">
    <property type="entry name" value="GAMMA-GLUTAMYLPUTRESCINE SYNTHETASE"/>
    <property type="match status" value="1"/>
</dbReference>
<dbReference type="GO" id="GO:0004356">
    <property type="term" value="F:glutamine synthetase activity"/>
    <property type="evidence" value="ECO:0007669"/>
    <property type="project" value="InterPro"/>
</dbReference>
<dbReference type="Proteomes" id="UP000580250">
    <property type="component" value="Unassembled WGS sequence"/>
</dbReference>
<organism evidence="5 6">
    <name type="scientific">Meloidogyne enterolobii</name>
    <name type="common">Root-knot nematode worm</name>
    <name type="synonym">Meloidogyne mayaguensis</name>
    <dbReference type="NCBI Taxonomy" id="390850"/>
    <lineage>
        <taxon>Eukaryota</taxon>
        <taxon>Metazoa</taxon>
        <taxon>Ecdysozoa</taxon>
        <taxon>Nematoda</taxon>
        <taxon>Chromadorea</taxon>
        <taxon>Rhabditida</taxon>
        <taxon>Tylenchina</taxon>
        <taxon>Tylenchomorpha</taxon>
        <taxon>Tylenchoidea</taxon>
        <taxon>Meloidogynidae</taxon>
        <taxon>Meloidogyninae</taxon>
        <taxon>Meloidogyne</taxon>
    </lineage>
</organism>
<evidence type="ECO:0000313" key="5">
    <source>
        <dbReference type="EMBL" id="CAD2179408.1"/>
    </source>
</evidence>
<dbReference type="SMART" id="SM01230">
    <property type="entry name" value="Gln-synt_C"/>
    <property type="match status" value="1"/>
</dbReference>
<dbReference type="InterPro" id="IPR008146">
    <property type="entry name" value="Gln_synth_cat_dom"/>
</dbReference>
<dbReference type="EMBL" id="CAJEWN010000343">
    <property type="protein sequence ID" value="CAD2179408.1"/>
    <property type="molecule type" value="Genomic_DNA"/>
</dbReference>
<proteinExistence type="inferred from homology"/>
<sequence length="429" mass="48132">MTITYDELNNLIKNEKIDTVVVACVDMQGRLMGKRLTGRHFLGLDQKKISISTFVYAVTIEGIAGGGYEISSVDTGYSDCHLCADLKSLHLLPWSEGAVLAISNPHNFVTSEPLFCSPRVILMQQIERLANLKLKGLFASELEFNLFNETYESASQKHWKNLKTAQPHHQWMNISASSGIETFMRSVRNRLEQAGILMEATHPEFLPSQHELNFVPADPLTMADRHIIAKHGVREMAEQSGMVATFMAKLSSTALGNACHIHTRNWIAGLLKYVPEATYFFASYINSYKRLQPLTFAPTKCCWAIDNRTSAFRLCNSKSEGINVELRIGGADLNPYLAFSAIIAAGISGIEEKLELPPPASGNVYNDKELPEFPNSLQKATQLLKESKMLNKTFGEKLIRHYVNAAYVEINEFSKQVTDWELNQGFNRY</sequence>
<dbReference type="Gene3D" id="3.30.590.10">
    <property type="entry name" value="Glutamine synthetase/guanido kinase, catalytic domain"/>
    <property type="match status" value="1"/>
</dbReference>
<gene>
    <name evidence="5" type="ORF">MENT_LOCUS31409</name>
</gene>
<evidence type="ECO:0000259" key="4">
    <source>
        <dbReference type="PROSITE" id="PS51987"/>
    </source>
</evidence>
<evidence type="ECO:0000256" key="3">
    <source>
        <dbReference type="RuleBase" id="RU000384"/>
    </source>
</evidence>
<protein>
    <recommendedName>
        <fullName evidence="4">GS catalytic domain-containing protein</fullName>
    </recommendedName>
</protein>
<dbReference type="Pfam" id="PF00120">
    <property type="entry name" value="Gln-synt_C"/>
    <property type="match status" value="2"/>
</dbReference>
<dbReference type="InterPro" id="IPR036651">
    <property type="entry name" value="Gln_synt_N_sf"/>
</dbReference>
<dbReference type="GO" id="GO:0006542">
    <property type="term" value="P:glutamine biosynthetic process"/>
    <property type="evidence" value="ECO:0007669"/>
    <property type="project" value="InterPro"/>
</dbReference>